<dbReference type="STRING" id="670052.PA27867_3607"/>
<dbReference type="KEGG" id="cart:PA27867_3607"/>
<dbReference type="Proteomes" id="UP000092582">
    <property type="component" value="Chromosome 1"/>
</dbReference>
<evidence type="ECO:0000313" key="2">
    <source>
        <dbReference type="EMBL" id="ANP74526.1"/>
    </source>
</evidence>
<evidence type="ECO:0000256" key="1">
    <source>
        <dbReference type="SAM" id="Phobius"/>
    </source>
</evidence>
<evidence type="ECO:0000313" key="3">
    <source>
        <dbReference type="Proteomes" id="UP000092582"/>
    </source>
</evidence>
<dbReference type="Gene3D" id="3.30.420.280">
    <property type="match status" value="1"/>
</dbReference>
<dbReference type="EMBL" id="CP016282">
    <property type="protein sequence ID" value="ANP74526.1"/>
    <property type="molecule type" value="Genomic_DNA"/>
</dbReference>
<reference evidence="2 3" key="1">
    <citation type="submission" date="2016-06" db="EMBL/GenBank/DDBJ databases">
        <title>Genome sequencing of Cryobacterium arcticum PAMC 27867.</title>
        <authorList>
            <person name="Lee J."/>
            <person name="Kim O.-S."/>
        </authorList>
    </citation>
    <scope>NUCLEOTIDE SEQUENCE [LARGE SCALE GENOMIC DNA]</scope>
    <source>
        <strain evidence="2 3">PAMC 27867</strain>
    </source>
</reference>
<protein>
    <submittedName>
        <fullName evidence="2">Terminase</fullName>
    </submittedName>
</protein>
<sequence>MLSSPSLSRKQISSIVRSKLRKIALWVGAVSGGKTIAANFAFLIAVREAQGTGLIVIVGKTLQTIERNIIDPLQQVELFGALAGQVLHTRGSNTATILGREVHLVGANDARSEEKIRGATIEIAYVDEATLLPVGFWEMLLTRLRVPTARLLATTNPGSFNHWLRQQYMLNADAKNMIVFEFVMDDNPSLTAQYVADMKASFTGAFYDRFILGKWSNAEGAIFDMWDPAKHTIPWADLPPMRKLIAVGIDYGTTNPTAALMLGMATQTDLYGKEHSKLYLVDEWRYESIAEKQKLTDVELSRRLRRWLADPHLPANQMQLTPDYIVLDPSAASFRVQLQQDGLLSTQADNDVLNGIRTVASVLSAGKLLVTERCPGWQKEVTEYVWDAKSSEKGEDKPVKANDHSQDAARYALQTTESIWRQHVKLAA</sequence>
<dbReference type="OrthoDB" id="4498710at2"/>
<dbReference type="NCBIfam" id="TIGR01547">
    <property type="entry name" value="phage_term_2"/>
    <property type="match status" value="1"/>
</dbReference>
<proteinExistence type="predicted"/>
<dbReference type="Gene3D" id="3.40.50.300">
    <property type="entry name" value="P-loop containing nucleotide triphosphate hydrolases"/>
    <property type="match status" value="1"/>
</dbReference>
<dbReference type="AlphaFoldDB" id="A0A1B1BPR7"/>
<keyword evidence="1" id="KW-1133">Transmembrane helix</keyword>
<dbReference type="RefSeq" id="WP_066598449.1">
    <property type="nucleotide sequence ID" value="NZ_CP016282.1"/>
</dbReference>
<feature type="transmembrane region" description="Helical" evidence="1">
    <location>
        <begin position="23"/>
        <end position="46"/>
    </location>
</feature>
<organism evidence="2 3">
    <name type="scientific">Cryobacterium arcticum</name>
    <dbReference type="NCBI Taxonomy" id="670052"/>
    <lineage>
        <taxon>Bacteria</taxon>
        <taxon>Bacillati</taxon>
        <taxon>Actinomycetota</taxon>
        <taxon>Actinomycetes</taxon>
        <taxon>Micrococcales</taxon>
        <taxon>Microbacteriaceae</taxon>
        <taxon>Cryobacterium</taxon>
    </lineage>
</organism>
<name>A0A1B1BPR7_9MICO</name>
<keyword evidence="3" id="KW-1185">Reference proteome</keyword>
<dbReference type="Pfam" id="PF03237">
    <property type="entry name" value="Terminase_6N"/>
    <property type="match status" value="1"/>
</dbReference>
<gene>
    <name evidence="2" type="ORF">PA27867_3607</name>
</gene>
<dbReference type="InterPro" id="IPR006437">
    <property type="entry name" value="Phage_terminase_lsu"/>
</dbReference>
<keyword evidence="1" id="KW-0812">Transmembrane</keyword>
<keyword evidence="1" id="KW-0472">Membrane</keyword>
<dbReference type="InterPro" id="IPR027417">
    <property type="entry name" value="P-loop_NTPase"/>
</dbReference>
<accession>A0A1B1BPR7</accession>